<dbReference type="RefSeq" id="WP_302720793.1">
    <property type="nucleotide sequence ID" value="NZ_JAULRU010000215.1"/>
</dbReference>
<keyword evidence="2" id="KW-0238">DNA-binding</keyword>
<dbReference type="Gene3D" id="1.10.10.60">
    <property type="entry name" value="Homeodomain-like"/>
    <property type="match status" value="1"/>
</dbReference>
<evidence type="ECO:0000256" key="1">
    <source>
        <dbReference type="ARBA" id="ARBA00023015"/>
    </source>
</evidence>
<gene>
    <name evidence="5" type="ORF">SCD92_11990</name>
</gene>
<evidence type="ECO:0000259" key="4">
    <source>
        <dbReference type="PROSITE" id="PS01124"/>
    </source>
</evidence>
<evidence type="ECO:0000313" key="6">
    <source>
        <dbReference type="Proteomes" id="UP001273505"/>
    </source>
</evidence>
<organism evidence="5 6">
    <name type="scientific">Gilvimarinus gilvus</name>
    <dbReference type="NCBI Taxonomy" id="3058038"/>
    <lineage>
        <taxon>Bacteria</taxon>
        <taxon>Pseudomonadati</taxon>
        <taxon>Pseudomonadota</taxon>
        <taxon>Gammaproteobacteria</taxon>
        <taxon>Cellvibrionales</taxon>
        <taxon>Cellvibrionaceae</taxon>
        <taxon>Gilvimarinus</taxon>
    </lineage>
</organism>
<dbReference type="InterPro" id="IPR053142">
    <property type="entry name" value="PchR_regulatory_protein"/>
</dbReference>
<keyword evidence="6" id="KW-1185">Reference proteome</keyword>
<dbReference type="PANTHER" id="PTHR47893:SF1">
    <property type="entry name" value="REGULATORY PROTEIN PCHR"/>
    <property type="match status" value="1"/>
</dbReference>
<dbReference type="SMART" id="SM00342">
    <property type="entry name" value="HTH_ARAC"/>
    <property type="match status" value="1"/>
</dbReference>
<proteinExistence type="predicted"/>
<dbReference type="PROSITE" id="PS00041">
    <property type="entry name" value="HTH_ARAC_FAMILY_1"/>
    <property type="match status" value="1"/>
</dbReference>
<feature type="domain" description="HTH araC/xylS-type" evidence="4">
    <location>
        <begin position="221"/>
        <end position="319"/>
    </location>
</feature>
<evidence type="ECO:0000256" key="3">
    <source>
        <dbReference type="ARBA" id="ARBA00023163"/>
    </source>
</evidence>
<reference evidence="5 6" key="1">
    <citation type="submission" date="2023-11" db="EMBL/GenBank/DDBJ databases">
        <title>Gilvimarinus fulvus sp. nov., isolated from the surface of Kelp.</title>
        <authorList>
            <person name="Sun Y.Y."/>
            <person name="Gong Y."/>
            <person name="Du Z.J."/>
        </authorList>
    </citation>
    <scope>NUCLEOTIDE SEQUENCE [LARGE SCALE GENOMIC DNA]</scope>
    <source>
        <strain evidence="5 6">SDUM040013</strain>
    </source>
</reference>
<sequence>MENHQNIAPLLKRRSISADQMREHLSAIATSHSLKGVQRGNLLQGHFYAVELGPGLAIHCVDALELANSRSSGEFAPGLSVNVLLRGELAFYLGSRSYTCEAKPSEQVLVLKSPSTEIFTRQIRAGQRVCKVNVTASEPWLRARLAGDVVDQLLAWGVLSWPADSGLVAAARKMLVLSAGDDGAPRLALEAAAIDLLQGTIACLQQGHAPKTASWRQDSAQALSARLDELLKQSSELPDIAGALGMSISTLQRKFKAENGITVMEYARLQRLEAARRALLIDGESVQQAAFLAGYDHPSNFVSAFKKHYKMTPAAMVKLHLGN</sequence>
<name>A0ABU4RZJ5_9GAMM</name>
<keyword evidence="3" id="KW-0804">Transcription</keyword>
<dbReference type="EMBL" id="JAXAFO010000019">
    <property type="protein sequence ID" value="MDX6850084.1"/>
    <property type="molecule type" value="Genomic_DNA"/>
</dbReference>
<dbReference type="Pfam" id="PF12833">
    <property type="entry name" value="HTH_18"/>
    <property type="match status" value="1"/>
</dbReference>
<evidence type="ECO:0000313" key="5">
    <source>
        <dbReference type="EMBL" id="MDX6850084.1"/>
    </source>
</evidence>
<dbReference type="InterPro" id="IPR018060">
    <property type="entry name" value="HTH_AraC"/>
</dbReference>
<dbReference type="PROSITE" id="PS01124">
    <property type="entry name" value="HTH_ARAC_FAMILY_2"/>
    <property type="match status" value="1"/>
</dbReference>
<dbReference type="InterPro" id="IPR009057">
    <property type="entry name" value="Homeodomain-like_sf"/>
</dbReference>
<evidence type="ECO:0000256" key="2">
    <source>
        <dbReference type="ARBA" id="ARBA00023125"/>
    </source>
</evidence>
<dbReference type="InterPro" id="IPR018062">
    <property type="entry name" value="HTH_AraC-typ_CS"/>
</dbReference>
<comment type="caution">
    <text evidence="5">The sequence shown here is derived from an EMBL/GenBank/DDBJ whole genome shotgun (WGS) entry which is preliminary data.</text>
</comment>
<dbReference type="Proteomes" id="UP001273505">
    <property type="component" value="Unassembled WGS sequence"/>
</dbReference>
<dbReference type="PANTHER" id="PTHR47893">
    <property type="entry name" value="REGULATORY PROTEIN PCHR"/>
    <property type="match status" value="1"/>
</dbReference>
<dbReference type="SUPFAM" id="SSF46689">
    <property type="entry name" value="Homeodomain-like"/>
    <property type="match status" value="1"/>
</dbReference>
<protein>
    <submittedName>
        <fullName evidence="5">Helix-turn-helix transcriptional regulator</fullName>
    </submittedName>
</protein>
<keyword evidence="1" id="KW-0805">Transcription regulation</keyword>
<accession>A0ABU4RZJ5</accession>